<gene>
    <name evidence="1" type="ORF">MRB53_006717</name>
</gene>
<organism evidence="1 2">
    <name type="scientific">Persea americana</name>
    <name type="common">Avocado</name>
    <dbReference type="NCBI Taxonomy" id="3435"/>
    <lineage>
        <taxon>Eukaryota</taxon>
        <taxon>Viridiplantae</taxon>
        <taxon>Streptophyta</taxon>
        <taxon>Embryophyta</taxon>
        <taxon>Tracheophyta</taxon>
        <taxon>Spermatophyta</taxon>
        <taxon>Magnoliopsida</taxon>
        <taxon>Magnoliidae</taxon>
        <taxon>Laurales</taxon>
        <taxon>Lauraceae</taxon>
        <taxon>Persea</taxon>
    </lineage>
</organism>
<keyword evidence="2" id="KW-1185">Reference proteome</keyword>
<name>A0ACC2MI04_PERAE</name>
<accession>A0ACC2MI04</accession>
<dbReference type="EMBL" id="CM056810">
    <property type="protein sequence ID" value="KAJ8644969.1"/>
    <property type="molecule type" value="Genomic_DNA"/>
</dbReference>
<protein>
    <submittedName>
        <fullName evidence="1">Uncharacterized protein</fullName>
    </submittedName>
</protein>
<evidence type="ECO:0000313" key="2">
    <source>
        <dbReference type="Proteomes" id="UP001234297"/>
    </source>
</evidence>
<proteinExistence type="predicted"/>
<dbReference type="Proteomes" id="UP001234297">
    <property type="component" value="Chromosome 2"/>
</dbReference>
<comment type="caution">
    <text evidence="1">The sequence shown here is derived from an EMBL/GenBank/DDBJ whole genome shotgun (WGS) entry which is preliminary data.</text>
</comment>
<reference evidence="1 2" key="1">
    <citation type="journal article" date="2022" name="Hortic Res">
        <title>A haplotype resolved chromosomal level avocado genome allows analysis of novel avocado genes.</title>
        <authorList>
            <person name="Nath O."/>
            <person name="Fletcher S.J."/>
            <person name="Hayward A."/>
            <person name="Shaw L.M."/>
            <person name="Masouleh A.K."/>
            <person name="Furtado A."/>
            <person name="Henry R.J."/>
            <person name="Mitter N."/>
        </authorList>
    </citation>
    <scope>NUCLEOTIDE SEQUENCE [LARGE SCALE GENOMIC DNA]</scope>
    <source>
        <strain evidence="2">cv. Hass</strain>
    </source>
</reference>
<sequence length="102" mass="11189">MTPSLNINTSSICPSNSPATRRKLPLPINPHIRYGEGTRIACACREGEGTNPKGGKTGQEEEAQRQGSQENAVQPPFRHGRYLLFSSLLLFKGFYGRIKNGS</sequence>
<evidence type="ECO:0000313" key="1">
    <source>
        <dbReference type="EMBL" id="KAJ8644969.1"/>
    </source>
</evidence>